<dbReference type="InterPro" id="IPR009000">
    <property type="entry name" value="Transl_B-barrel_sf"/>
</dbReference>
<feature type="compositionally biased region" description="Basic and acidic residues" evidence="15">
    <location>
        <begin position="847"/>
        <end position="860"/>
    </location>
</feature>
<feature type="region of interest" description="Disordered" evidence="15">
    <location>
        <begin position="154"/>
        <end position="207"/>
    </location>
</feature>
<evidence type="ECO:0000256" key="4">
    <source>
        <dbReference type="ARBA" id="ARBA00022723"/>
    </source>
</evidence>
<dbReference type="Gene3D" id="4.10.1060.10">
    <property type="entry name" value="Zinc finger, RanBP2-type"/>
    <property type="match status" value="1"/>
</dbReference>
<feature type="region of interest" description="Disordered" evidence="15">
    <location>
        <begin position="99"/>
        <end position="139"/>
    </location>
</feature>
<evidence type="ECO:0000256" key="9">
    <source>
        <dbReference type="ARBA" id="ARBA00022946"/>
    </source>
</evidence>
<keyword evidence="8" id="KW-0648">Protein biosynthesis</keyword>
<evidence type="ECO:0000256" key="14">
    <source>
        <dbReference type="PROSITE-ProRule" id="PRU00322"/>
    </source>
</evidence>
<dbReference type="GO" id="GO:0008270">
    <property type="term" value="F:zinc ion binding"/>
    <property type="evidence" value="ECO:0007669"/>
    <property type="project" value="UniProtKB-KW"/>
</dbReference>
<dbReference type="EMBL" id="JACBAF010002194">
    <property type="protein sequence ID" value="KAF7164251.1"/>
    <property type="molecule type" value="Genomic_DNA"/>
</dbReference>
<evidence type="ECO:0000256" key="2">
    <source>
        <dbReference type="ARBA" id="ARBA00007733"/>
    </source>
</evidence>
<evidence type="ECO:0000256" key="1">
    <source>
        <dbReference type="ARBA" id="ARBA00004173"/>
    </source>
</evidence>
<protein>
    <recommendedName>
        <fullName evidence="13">Translation initiation factor IF-2, mitochondrial</fullName>
    </recommendedName>
</protein>
<dbReference type="InterPro" id="IPR053905">
    <property type="entry name" value="EF-G-like_DII"/>
</dbReference>
<dbReference type="InterPro" id="IPR023115">
    <property type="entry name" value="TIF_IF2_dom3"/>
</dbReference>
<dbReference type="CDD" id="cd03702">
    <property type="entry name" value="IF2_mtIF2_II"/>
    <property type="match status" value="1"/>
</dbReference>
<evidence type="ECO:0000256" key="12">
    <source>
        <dbReference type="ARBA" id="ARBA00025162"/>
    </source>
</evidence>
<name>A0A8H6PZJ2_9EURO</name>
<dbReference type="GO" id="GO:0005525">
    <property type="term" value="F:GTP binding"/>
    <property type="evidence" value="ECO:0007669"/>
    <property type="project" value="UniProtKB-KW"/>
</dbReference>
<dbReference type="SMART" id="SM00547">
    <property type="entry name" value="ZnF_RBZ"/>
    <property type="match status" value="2"/>
</dbReference>
<evidence type="ECO:0000256" key="8">
    <source>
        <dbReference type="ARBA" id="ARBA00022917"/>
    </source>
</evidence>
<dbReference type="Pfam" id="PF00009">
    <property type="entry name" value="GTP_EFTU"/>
    <property type="match status" value="1"/>
</dbReference>
<dbReference type="InterPro" id="IPR001876">
    <property type="entry name" value="Znf_RanBP2"/>
</dbReference>
<feature type="domain" description="RanBP2-type" evidence="16">
    <location>
        <begin position="274"/>
        <end position="303"/>
    </location>
</feature>
<comment type="subcellular location">
    <subcellularLocation>
        <location evidence="1">Mitochondrion</location>
    </subcellularLocation>
</comment>
<dbReference type="Gene3D" id="3.40.50.300">
    <property type="entry name" value="P-loop containing nucleotide triphosphate hydrolases"/>
    <property type="match status" value="1"/>
</dbReference>
<dbReference type="CDD" id="cd01887">
    <property type="entry name" value="IF2_eIF5B"/>
    <property type="match status" value="1"/>
</dbReference>
<feature type="region of interest" description="Disordered" evidence="15">
    <location>
        <begin position="831"/>
        <end position="871"/>
    </location>
</feature>
<feature type="compositionally biased region" description="Polar residues" evidence="15">
    <location>
        <begin position="329"/>
        <end position="342"/>
    </location>
</feature>
<evidence type="ECO:0000259" key="17">
    <source>
        <dbReference type="PROSITE" id="PS51722"/>
    </source>
</evidence>
<feature type="region of interest" description="Disordered" evidence="15">
    <location>
        <begin position="420"/>
        <end position="475"/>
    </location>
</feature>
<dbReference type="SUPFAM" id="SSF52540">
    <property type="entry name" value="P-loop containing nucleoside triphosphate hydrolases"/>
    <property type="match status" value="1"/>
</dbReference>
<dbReference type="InterPro" id="IPR015760">
    <property type="entry name" value="TIF_IF2"/>
</dbReference>
<dbReference type="SUPFAM" id="SSF50447">
    <property type="entry name" value="Translation proteins"/>
    <property type="match status" value="2"/>
</dbReference>
<evidence type="ECO:0000256" key="13">
    <source>
        <dbReference type="ARBA" id="ARBA00044200"/>
    </source>
</evidence>
<evidence type="ECO:0000256" key="7">
    <source>
        <dbReference type="ARBA" id="ARBA00022833"/>
    </source>
</evidence>
<dbReference type="GO" id="GO:0005739">
    <property type="term" value="C:mitochondrion"/>
    <property type="evidence" value="ECO:0007669"/>
    <property type="project" value="UniProtKB-SubCell"/>
</dbReference>
<dbReference type="CDD" id="cd03692">
    <property type="entry name" value="mtIF2_IVc"/>
    <property type="match status" value="1"/>
</dbReference>
<feature type="region of interest" description="Disordered" evidence="15">
    <location>
        <begin position="327"/>
        <end position="406"/>
    </location>
</feature>
<keyword evidence="4" id="KW-0479">Metal-binding</keyword>
<evidence type="ECO:0000259" key="16">
    <source>
        <dbReference type="PROSITE" id="PS50199"/>
    </source>
</evidence>
<feature type="compositionally biased region" description="Basic and acidic residues" evidence="15">
    <location>
        <begin position="831"/>
        <end position="840"/>
    </location>
</feature>
<dbReference type="PROSITE" id="PS50199">
    <property type="entry name" value="ZF_RANBP2_2"/>
    <property type="match status" value="2"/>
</dbReference>
<dbReference type="FunFam" id="2.40.30.10:FF:000007">
    <property type="entry name" value="Translation initiation factor IF-2"/>
    <property type="match status" value="1"/>
</dbReference>
<dbReference type="InterPro" id="IPR044145">
    <property type="entry name" value="IF2_II"/>
</dbReference>
<keyword evidence="7" id="KW-0862">Zinc</keyword>
<keyword evidence="3" id="KW-0396">Initiation factor</keyword>
<feature type="compositionally biased region" description="Acidic residues" evidence="15">
    <location>
        <begin position="442"/>
        <end position="451"/>
    </location>
</feature>
<comment type="caution">
    <text evidence="18">The sequence shown here is derived from an EMBL/GenBank/DDBJ whole genome shotgun (WGS) entry which is preliminary data.</text>
</comment>
<evidence type="ECO:0000256" key="5">
    <source>
        <dbReference type="ARBA" id="ARBA00022741"/>
    </source>
</evidence>
<dbReference type="AlphaFoldDB" id="A0A8H6PZJ2"/>
<gene>
    <name evidence="18" type="ORF">CNMCM6106_000832</name>
</gene>
<feature type="compositionally biased region" description="Basic and acidic residues" evidence="15">
    <location>
        <begin position="343"/>
        <end position="357"/>
    </location>
</feature>
<feature type="compositionally biased region" description="Basic and acidic residues" evidence="15">
    <location>
        <begin position="194"/>
        <end position="204"/>
    </location>
</feature>
<dbReference type="Pfam" id="PF04760">
    <property type="entry name" value="IF2_N"/>
    <property type="match status" value="1"/>
</dbReference>
<dbReference type="Proteomes" id="UP000662466">
    <property type="component" value="Unassembled WGS sequence"/>
</dbReference>
<dbReference type="InterPro" id="IPR000795">
    <property type="entry name" value="T_Tr_GTP-bd_dom"/>
</dbReference>
<accession>A0A8H6PZJ2</accession>
<dbReference type="PROSITE" id="PS01176">
    <property type="entry name" value="IF2"/>
    <property type="match status" value="1"/>
</dbReference>
<evidence type="ECO:0000256" key="15">
    <source>
        <dbReference type="SAM" id="MobiDB-lite"/>
    </source>
</evidence>
<keyword evidence="10" id="KW-0496">Mitochondrion</keyword>
<keyword evidence="11" id="KW-0342">GTP-binding</keyword>
<feature type="region of interest" description="Disordered" evidence="15">
    <location>
        <begin position="296"/>
        <end position="315"/>
    </location>
</feature>
<organism evidence="18 19">
    <name type="scientific">Aspergillus hiratsukae</name>
    <dbReference type="NCBI Taxonomy" id="1194566"/>
    <lineage>
        <taxon>Eukaryota</taxon>
        <taxon>Fungi</taxon>
        <taxon>Dikarya</taxon>
        <taxon>Ascomycota</taxon>
        <taxon>Pezizomycotina</taxon>
        <taxon>Eurotiomycetes</taxon>
        <taxon>Eurotiomycetidae</taxon>
        <taxon>Eurotiales</taxon>
        <taxon>Aspergillaceae</taxon>
        <taxon>Aspergillus</taxon>
        <taxon>Aspergillus subgen. Fumigati</taxon>
    </lineage>
</organism>
<keyword evidence="5" id="KW-0547">Nucleotide-binding</keyword>
<keyword evidence="9" id="KW-0809">Transit peptide</keyword>
<dbReference type="FunFam" id="2.40.30.10:FF:000008">
    <property type="entry name" value="Translation initiation factor IF-2"/>
    <property type="match status" value="1"/>
</dbReference>
<evidence type="ECO:0000313" key="18">
    <source>
        <dbReference type="EMBL" id="KAF7164251.1"/>
    </source>
</evidence>
<reference evidence="18" key="1">
    <citation type="submission" date="2020-06" db="EMBL/GenBank/DDBJ databases">
        <title>Draft genome sequences of strains closely related to Aspergillus parafelis and Aspergillus hiratsukae.</title>
        <authorList>
            <person name="Dos Santos R.A.C."/>
            <person name="Rivero-Menendez O."/>
            <person name="Steenwyk J.L."/>
            <person name="Mead M.E."/>
            <person name="Goldman G.H."/>
            <person name="Alastruey-Izquierdo A."/>
            <person name="Rokas A."/>
        </authorList>
    </citation>
    <scope>NUCLEOTIDE SEQUENCE</scope>
    <source>
        <strain evidence="18">CNM-CM6106</strain>
    </source>
</reference>
<evidence type="ECO:0000256" key="3">
    <source>
        <dbReference type="ARBA" id="ARBA00022540"/>
    </source>
</evidence>
<evidence type="ECO:0000256" key="10">
    <source>
        <dbReference type="ARBA" id="ARBA00023128"/>
    </source>
</evidence>
<dbReference type="Gene3D" id="3.40.50.10050">
    <property type="entry name" value="Translation initiation factor IF- 2, domain 3"/>
    <property type="match status" value="1"/>
</dbReference>
<comment type="function">
    <text evidence="12">One of the essential components for the initiation of protein synthesis. Protects formylmethionyl-tRNA from spontaneous hydrolysis and promotes its binding to the 30S ribosomal subunits. Also involved in the hydrolysis of GTP during the formation of the 70S ribosomal complex.</text>
</comment>
<feature type="compositionally biased region" description="Polar residues" evidence="15">
    <location>
        <begin position="374"/>
        <end position="395"/>
    </location>
</feature>
<feature type="domain" description="Tr-type G" evidence="17">
    <location>
        <begin position="561"/>
        <end position="729"/>
    </location>
</feature>
<dbReference type="Gene3D" id="2.40.30.10">
    <property type="entry name" value="Translation factors"/>
    <property type="match status" value="2"/>
</dbReference>
<feature type="compositionally biased region" description="Basic residues" evidence="15">
    <location>
        <begin position="455"/>
        <end position="469"/>
    </location>
</feature>
<sequence length="1151" mass="127579">MVESLHCSHPNLRLRFGGFADTRDLVCGKPFGPRISFTVLEREGVISSIELCIGETSQLSRRHGPEWSCPARSRKSASAPIPAYVPRRSFRSSLAVLESSSEPANPTEDGSVARPAWGGSKIGSRWGAKQAPKPATLSPAEQALRDSLVARKEAAAEEKQVQEQERQKAALRRRSTNDSLRALDASRTGRRSASLRERQPERNVDVNYGRPAQNLRWKDWECPRCQYHCFGRSNTCPRCNTPNPKTDAESPYEAERQSERNVDVKFGRPAQKLRGKDWECPRCRYHCFGRSNTCPQCNTPKPGSDAPAPESPRQIRQEERALKIRKLGQSWQSEYETQSTGTRPEELRRKEGSKTVRDMALGLHLRNKGRNEYATDQETQSMAEQQQSNARSVGSETRGVDRQRDQWTWDQSALEKLQQTYETEAQSGKKPKRWEGRKQQDDIDEEEFDPEDDRRRRREERKRQKKEKARQKELEAAAPSPLYLPEFISVSNLADVIGVRPAQFVRRMEEMGFEDVSYSHILDAETAGLIASEYNFEPIFETDDQDLVAAPEPEDKSILPPRPPVVTIMGHVDHGKTTILDWLRKSSVAASEHGGITQHIGAFSVAMPSGKTITFLDTPGHAAFLDMRRRGANVTDIVVLVVAADDSVKPQTIEAIKHATESNVPIIVAISKIDKEGINPEKVKQDLSVHGVHVEDYGGDVQAIGVSGKSGQGMLELEEAIVTLSEVLDHRADKDGAVEGWVIEATTKSYGRVATALIRRGTLRPGDIIVAGTTWARVRTLRNEAGVAVPEATPGMPVEIDGWREQPTAGTEILQAEDEQHAKDVVEYRQEKSETLKLSEDTSAINEARREQQEKRRQEENEGAEALAGEQNASGPKAVHFIIKADVGGSAEAVLNSVTAIGNNEVYANVLRSEVGPISEFDIEHAATASGNIISFNMPIDPAMSRMAELRGVRIMNHNIIYKLMDEVKATLSEHLAPTVTQRVTGEAEVGQIFEITVKGREKVAIAGCKVRNGVVNRARKVRVLRGQDTIYDGSIASLKNVKKDVTEMRKDTECGIGFEGWADFAVGDHIHHATLFSIHSSCHPFLSTFACTPRGIRWWYERGIQSRSQISQASVRVEAHTGGGAVTLATYSLSTGAKKSGTSEGSGMRP</sequence>
<dbReference type="NCBIfam" id="TIGR00231">
    <property type="entry name" value="small_GTP"/>
    <property type="match status" value="1"/>
</dbReference>
<feature type="compositionally biased region" description="Basic and acidic residues" evidence="15">
    <location>
        <begin position="154"/>
        <end position="168"/>
    </location>
</feature>
<comment type="similarity">
    <text evidence="2">Belongs to the TRAFAC class translation factor GTPase superfamily. Classic translation factor GTPase family. IF-2 subfamily.</text>
</comment>
<dbReference type="PROSITE" id="PS51722">
    <property type="entry name" value="G_TR_2"/>
    <property type="match status" value="1"/>
</dbReference>
<dbReference type="FunFam" id="3.40.50.300:FF:000019">
    <property type="entry name" value="Translation initiation factor IF-2"/>
    <property type="match status" value="1"/>
</dbReference>
<dbReference type="InterPro" id="IPR027417">
    <property type="entry name" value="P-loop_NTPase"/>
</dbReference>
<dbReference type="InterPro" id="IPR006847">
    <property type="entry name" value="IF2_N"/>
</dbReference>
<evidence type="ECO:0000313" key="19">
    <source>
        <dbReference type="Proteomes" id="UP000662466"/>
    </source>
</evidence>
<proteinExistence type="inferred from homology"/>
<dbReference type="NCBIfam" id="TIGR00487">
    <property type="entry name" value="IF-2"/>
    <property type="match status" value="1"/>
</dbReference>
<dbReference type="InterPro" id="IPR000178">
    <property type="entry name" value="TF_IF2_bacterial-like"/>
</dbReference>
<dbReference type="InterPro" id="IPR005225">
    <property type="entry name" value="Small_GTP-bd"/>
</dbReference>
<dbReference type="FunFam" id="3.40.50.10050:FF:000001">
    <property type="entry name" value="Translation initiation factor IF-2"/>
    <property type="match status" value="1"/>
</dbReference>
<dbReference type="GO" id="GO:0003743">
    <property type="term" value="F:translation initiation factor activity"/>
    <property type="evidence" value="ECO:0007669"/>
    <property type="project" value="UniProtKB-KW"/>
</dbReference>
<dbReference type="HAMAP" id="MF_00100_B">
    <property type="entry name" value="IF_2_B"/>
    <property type="match status" value="1"/>
</dbReference>
<dbReference type="PANTHER" id="PTHR43381:SF20">
    <property type="entry name" value="TRANSLATION INITIATION FACTOR IF-2, MITOCHONDRIAL"/>
    <property type="match status" value="1"/>
</dbReference>
<dbReference type="GO" id="GO:0003924">
    <property type="term" value="F:GTPase activity"/>
    <property type="evidence" value="ECO:0007669"/>
    <property type="project" value="InterPro"/>
</dbReference>
<dbReference type="Pfam" id="PF22042">
    <property type="entry name" value="EF-G_D2"/>
    <property type="match status" value="1"/>
</dbReference>
<dbReference type="Pfam" id="PF11987">
    <property type="entry name" value="IF-2"/>
    <property type="match status" value="1"/>
</dbReference>
<evidence type="ECO:0000256" key="6">
    <source>
        <dbReference type="ARBA" id="ARBA00022771"/>
    </source>
</evidence>
<keyword evidence="6 14" id="KW-0863">Zinc-finger</keyword>
<dbReference type="PANTHER" id="PTHR43381">
    <property type="entry name" value="TRANSLATION INITIATION FACTOR IF-2-RELATED"/>
    <property type="match status" value="1"/>
</dbReference>
<dbReference type="SUPFAM" id="SSF52156">
    <property type="entry name" value="Initiation factor IF2/eIF5b, domain 3"/>
    <property type="match status" value="1"/>
</dbReference>
<dbReference type="InterPro" id="IPR036925">
    <property type="entry name" value="TIF_IF2_dom3_sf"/>
</dbReference>
<evidence type="ECO:0000256" key="11">
    <source>
        <dbReference type="ARBA" id="ARBA00023134"/>
    </source>
</evidence>
<feature type="domain" description="RanBP2-type" evidence="16">
    <location>
        <begin position="216"/>
        <end position="245"/>
    </location>
</feature>